<comment type="similarity">
    <text evidence="1">Belongs to the Gfa family.</text>
</comment>
<keyword evidence="2" id="KW-0479">Metal-binding</keyword>
<dbReference type="InterPro" id="IPR011057">
    <property type="entry name" value="Mss4-like_sf"/>
</dbReference>
<dbReference type="PANTHER" id="PTHR33337">
    <property type="entry name" value="GFA DOMAIN-CONTAINING PROTEIN"/>
    <property type="match status" value="1"/>
</dbReference>
<evidence type="ECO:0000313" key="7">
    <source>
        <dbReference type="Proteomes" id="UP000238392"/>
    </source>
</evidence>
<organism evidence="6 7">
    <name type="scientific">Donghicola tyrosinivorans</name>
    <dbReference type="NCBI Taxonomy" id="1652492"/>
    <lineage>
        <taxon>Bacteria</taxon>
        <taxon>Pseudomonadati</taxon>
        <taxon>Pseudomonadota</taxon>
        <taxon>Alphaproteobacteria</taxon>
        <taxon>Rhodobacterales</taxon>
        <taxon>Roseobacteraceae</taxon>
        <taxon>Donghicola</taxon>
    </lineage>
</organism>
<dbReference type="Pfam" id="PF04828">
    <property type="entry name" value="GFA"/>
    <property type="match status" value="1"/>
</dbReference>
<feature type="domain" description="CENP-V/GFA" evidence="5">
    <location>
        <begin position="6"/>
        <end position="111"/>
    </location>
</feature>
<dbReference type="SUPFAM" id="SSF51316">
    <property type="entry name" value="Mss4-like"/>
    <property type="match status" value="1"/>
</dbReference>
<dbReference type="PROSITE" id="PS51891">
    <property type="entry name" value="CENP_V_GFA"/>
    <property type="match status" value="1"/>
</dbReference>
<name>A0A2T0WXQ9_9RHOB</name>
<comment type="caution">
    <text evidence="6">The sequence shown here is derived from an EMBL/GenBank/DDBJ whole genome shotgun (WGS) entry which is preliminary data.</text>
</comment>
<dbReference type="Gene3D" id="3.90.1590.10">
    <property type="entry name" value="glutathione-dependent formaldehyde- activating enzyme (gfa)"/>
    <property type="match status" value="1"/>
</dbReference>
<dbReference type="Proteomes" id="UP000238392">
    <property type="component" value="Unassembled WGS sequence"/>
</dbReference>
<evidence type="ECO:0000256" key="1">
    <source>
        <dbReference type="ARBA" id="ARBA00005495"/>
    </source>
</evidence>
<keyword evidence="3" id="KW-0862">Zinc</keyword>
<evidence type="ECO:0000256" key="4">
    <source>
        <dbReference type="ARBA" id="ARBA00023239"/>
    </source>
</evidence>
<keyword evidence="7" id="KW-1185">Reference proteome</keyword>
<dbReference type="OrthoDB" id="9807246at2"/>
<dbReference type="GO" id="GO:0016846">
    <property type="term" value="F:carbon-sulfur lyase activity"/>
    <property type="evidence" value="ECO:0007669"/>
    <property type="project" value="InterPro"/>
</dbReference>
<dbReference type="GO" id="GO:0046872">
    <property type="term" value="F:metal ion binding"/>
    <property type="evidence" value="ECO:0007669"/>
    <property type="project" value="UniProtKB-KW"/>
</dbReference>
<dbReference type="EMBL" id="PVTQ01000003">
    <property type="protein sequence ID" value="PRY91478.1"/>
    <property type="molecule type" value="Genomic_DNA"/>
</dbReference>
<accession>A0A2T0WXQ9</accession>
<reference evidence="6 7" key="1">
    <citation type="submission" date="2018-03" db="EMBL/GenBank/DDBJ databases">
        <title>Genomic Encyclopedia of Archaeal and Bacterial Type Strains, Phase II (KMG-II): from individual species to whole genera.</title>
        <authorList>
            <person name="Goeker M."/>
        </authorList>
    </citation>
    <scope>NUCLEOTIDE SEQUENCE [LARGE SCALE GENOMIC DNA]</scope>
    <source>
        <strain evidence="6 7">DSM 100212</strain>
    </source>
</reference>
<dbReference type="PANTHER" id="PTHR33337:SF40">
    <property type="entry name" value="CENP-V_GFA DOMAIN-CONTAINING PROTEIN-RELATED"/>
    <property type="match status" value="1"/>
</dbReference>
<evidence type="ECO:0000313" key="6">
    <source>
        <dbReference type="EMBL" id="PRY91478.1"/>
    </source>
</evidence>
<dbReference type="InterPro" id="IPR006913">
    <property type="entry name" value="CENP-V/GFA"/>
</dbReference>
<evidence type="ECO:0000259" key="5">
    <source>
        <dbReference type="PROSITE" id="PS51891"/>
    </source>
</evidence>
<dbReference type="RefSeq" id="WP_106263151.1">
    <property type="nucleotide sequence ID" value="NZ_PVTQ01000003.1"/>
</dbReference>
<proteinExistence type="inferred from homology"/>
<dbReference type="AlphaFoldDB" id="A0A2T0WXQ9"/>
<gene>
    <name evidence="6" type="ORF">CLV74_10362</name>
</gene>
<evidence type="ECO:0000256" key="3">
    <source>
        <dbReference type="ARBA" id="ARBA00022833"/>
    </source>
</evidence>
<sequence>MTQSPISGRCLCGACRFTLTGPPNWIGHCCCESCRRATASPYTTWIGQPNGTWKLTGPISTYASSPGRTRGFCTTCGTPMFYETHEAPEERHFYAALLNHPDEINPTEVYHKDEQLGWAHP</sequence>
<keyword evidence="4" id="KW-0456">Lyase</keyword>
<protein>
    <recommendedName>
        <fullName evidence="5">CENP-V/GFA domain-containing protein</fullName>
    </recommendedName>
</protein>
<evidence type="ECO:0000256" key="2">
    <source>
        <dbReference type="ARBA" id="ARBA00022723"/>
    </source>
</evidence>